<feature type="compositionally biased region" description="Polar residues" evidence="1">
    <location>
        <begin position="637"/>
        <end position="652"/>
    </location>
</feature>
<sequence length="1198" mass="129788">MKMTLGNEMSFASASGMLLSVSSENAKVGTVVQSQVDTMAETTGAPSGLEAFKTEGSKSVILQEAEISSLEMFTNEVETLAGASGALSGSSSPKNSLGVFKIEEFRSVIIQKAKVSAASPALSNASPSSSCLEVFKTEESRSVILQDAEVATLQMSAEEVETLTGASGALSGSSFPSTSLEVFKTEESRSVIIEEAKVSTLEMSAEEVETLAGASGALSGSSFPSTSLEVFKTEESRSVINQEAKVSTLEMSAKEVEMLAGASPALSGASYSSNGLDIFKTEESQAAILQEATQEISSDTVEVLAGASSTPSVASSSPSSSQCSRSQEIQLSVPSFTLESTGLDTNRVYTTIKSQSLPCLYPAIANEVIQYFTTSFKYRITQAVKYELKRTFSVKDLSSTPQPKLGPEERRAIRTTLKTISKELNALMSREHILSLLSVETAACGSPEHDVLLDQLNAAASQQIEAVFSEVKENLATKINQESSKRGVSPLASQTAMQAVCKSLEDIKMTLIGDEMSVPSASGIQLSVSSEDTNVVHEMSSANNMLPGAKTPSTISLGSQTPHAATKSLSLPNFYPIIANEVLQHFSTTSFKDHVRQILKKEYKRSQSLNDITSVPQQKQGPEERHFTRDMLRSVSRELNASMSRQSESMSPETLRPSSAPIDDTLLRLNAVALKLINRVYGQVKEKLTAAIKQESPKRGLSFVASQTAVKAACRTLDVIERTLIDGARSPSTSPLQLQKSKDLEREIASEETLEVENSSSSIDVVTDELIENVVTSIFLDTDSALSSRAGTPTQRVGGGTWLNEVVKQSVNMSPTGSKAYSTKSPDDNNVSLPLGSFTHLLPRITDEILEHFSTACFKDCIIQSVNNVMGQRVSAVNIKDIMEVIVKSVYHKMALLINRNTADSQIVEHEIPKPEMKELPVLEVEDPWSAHELASTIKQITVAALNHLSTQLKDKIKQKSSSQEESELVINALSETLGTMVACISNIQFFSEELHCYICKINNIPTQKLIGQWISLSKLDFISICLATSVLDVVYHDDSATTSNSKTSQNELEANSQSSESIIAPSKPVCPATKMSFRARKWSSCSTFQKSADTAQTIAVYSKSLEVLPRTDMKSDNEDRLESLSSWSMSTSSSISSLEEKRSHLCSPVLKRVTASKSVMNFSEELQMDYTMQPKPPCKKSDQSFQNLPASNHKNFR</sequence>
<evidence type="ECO:0000256" key="1">
    <source>
        <dbReference type="SAM" id="MobiDB-lite"/>
    </source>
</evidence>
<dbReference type="Proteomes" id="UP000823561">
    <property type="component" value="Unassembled WGS sequence"/>
</dbReference>
<keyword evidence="3" id="KW-1185">Reference proteome</keyword>
<feature type="region of interest" description="Disordered" evidence="1">
    <location>
        <begin position="609"/>
        <end position="660"/>
    </location>
</feature>
<feature type="compositionally biased region" description="Basic and acidic residues" evidence="1">
    <location>
        <begin position="621"/>
        <end position="636"/>
    </location>
</feature>
<reference evidence="2" key="1">
    <citation type="submission" date="2020-10" db="EMBL/GenBank/DDBJ databases">
        <title>Chromosome-scale genome assembly of the Allis shad, Alosa alosa.</title>
        <authorList>
            <person name="Margot Z."/>
            <person name="Christophe K."/>
            <person name="Cabau C."/>
            <person name="Louis A."/>
            <person name="Berthelot C."/>
            <person name="Parey E."/>
            <person name="Roest Crollius H."/>
            <person name="Montfort J."/>
            <person name="Robinson-Rechavi M."/>
            <person name="Bucao C."/>
            <person name="Bouchez O."/>
            <person name="Gislard M."/>
            <person name="Lluch J."/>
            <person name="Milhes M."/>
            <person name="Lampietro C."/>
            <person name="Lopez Roques C."/>
            <person name="Donnadieu C."/>
            <person name="Braasch I."/>
            <person name="Desvignes T."/>
            <person name="Postlethwait J."/>
            <person name="Bobe J."/>
            <person name="Guiguen Y."/>
        </authorList>
    </citation>
    <scope>NUCLEOTIDE SEQUENCE</scope>
    <source>
        <strain evidence="2">M-15738</strain>
        <tissue evidence="2">Blood</tissue>
    </source>
</reference>
<feature type="compositionally biased region" description="Polar residues" evidence="1">
    <location>
        <begin position="609"/>
        <end position="620"/>
    </location>
</feature>
<organism evidence="2 3">
    <name type="scientific">Alosa alosa</name>
    <name type="common">allis shad</name>
    <dbReference type="NCBI Taxonomy" id="278164"/>
    <lineage>
        <taxon>Eukaryota</taxon>
        <taxon>Metazoa</taxon>
        <taxon>Chordata</taxon>
        <taxon>Craniata</taxon>
        <taxon>Vertebrata</taxon>
        <taxon>Euteleostomi</taxon>
        <taxon>Actinopterygii</taxon>
        <taxon>Neopterygii</taxon>
        <taxon>Teleostei</taxon>
        <taxon>Clupei</taxon>
        <taxon>Clupeiformes</taxon>
        <taxon>Clupeoidei</taxon>
        <taxon>Clupeidae</taxon>
        <taxon>Alosa</taxon>
    </lineage>
</organism>
<gene>
    <name evidence="2" type="ORF">AALO_G00306580</name>
</gene>
<accession>A0AAV6FFV6</accession>
<feature type="region of interest" description="Disordered" evidence="1">
    <location>
        <begin position="1172"/>
        <end position="1198"/>
    </location>
</feature>
<name>A0AAV6FFV6_9TELE</name>
<dbReference type="EMBL" id="JADWDJ010000111">
    <property type="protein sequence ID" value="KAG5260552.1"/>
    <property type="molecule type" value="Genomic_DNA"/>
</dbReference>
<evidence type="ECO:0000313" key="2">
    <source>
        <dbReference type="EMBL" id="KAG5260552.1"/>
    </source>
</evidence>
<evidence type="ECO:0000313" key="3">
    <source>
        <dbReference type="Proteomes" id="UP000823561"/>
    </source>
</evidence>
<proteinExistence type="predicted"/>
<feature type="compositionally biased region" description="Polar residues" evidence="1">
    <location>
        <begin position="1184"/>
        <end position="1198"/>
    </location>
</feature>
<comment type="caution">
    <text evidence="2">The sequence shown here is derived from an EMBL/GenBank/DDBJ whole genome shotgun (WGS) entry which is preliminary data.</text>
</comment>
<dbReference type="AlphaFoldDB" id="A0AAV6FFV6"/>
<protein>
    <submittedName>
        <fullName evidence="2">Uncharacterized protein</fullName>
    </submittedName>
</protein>